<dbReference type="STRING" id="1229662.W3WPG2"/>
<evidence type="ECO:0000256" key="2">
    <source>
        <dbReference type="ARBA" id="ARBA00004987"/>
    </source>
</evidence>
<keyword evidence="14" id="KW-1185">Reference proteome</keyword>
<dbReference type="InterPro" id="IPR050288">
    <property type="entry name" value="Cellulose_deg_GH3"/>
</dbReference>
<dbReference type="PRINTS" id="PR00133">
    <property type="entry name" value="GLHYDRLASE3"/>
</dbReference>
<dbReference type="eggNOG" id="ENOG502R4T1">
    <property type="taxonomic scope" value="Eukaryota"/>
</dbReference>
<evidence type="ECO:0000256" key="3">
    <source>
        <dbReference type="ARBA" id="ARBA00005336"/>
    </source>
</evidence>
<dbReference type="KEGG" id="pfy:PFICI_12677"/>
<dbReference type="InterPro" id="IPR026891">
    <property type="entry name" value="Fn3-like"/>
</dbReference>
<keyword evidence="8" id="KW-0326">Glycosidase</keyword>
<dbReference type="Pfam" id="PF00933">
    <property type="entry name" value="Glyco_hydro_3"/>
    <property type="match status" value="1"/>
</dbReference>
<dbReference type="PANTHER" id="PTHR42715:SF14">
    <property type="entry name" value="BETA-GLUCOSIDASE D-RELATED"/>
    <property type="match status" value="1"/>
</dbReference>
<dbReference type="RefSeq" id="XP_007839449.1">
    <property type="nucleotide sequence ID" value="XM_007841258.1"/>
</dbReference>
<feature type="signal peptide" evidence="11">
    <location>
        <begin position="1"/>
        <end position="22"/>
    </location>
</feature>
<evidence type="ECO:0000313" key="14">
    <source>
        <dbReference type="Proteomes" id="UP000030651"/>
    </source>
</evidence>
<evidence type="ECO:0000313" key="13">
    <source>
        <dbReference type="EMBL" id="ETS75733.1"/>
    </source>
</evidence>
<dbReference type="SUPFAM" id="SSF51445">
    <property type="entry name" value="(Trans)glycosidases"/>
    <property type="match status" value="1"/>
</dbReference>
<dbReference type="Gene3D" id="3.40.50.1700">
    <property type="entry name" value="Glycoside hydrolase family 3 C-terminal domain"/>
    <property type="match status" value="1"/>
</dbReference>
<feature type="compositionally biased region" description="Low complexity" evidence="10">
    <location>
        <begin position="486"/>
        <end position="497"/>
    </location>
</feature>
<dbReference type="GO" id="GO:0009251">
    <property type="term" value="P:glucan catabolic process"/>
    <property type="evidence" value="ECO:0007669"/>
    <property type="project" value="TreeGrafter"/>
</dbReference>
<evidence type="ECO:0000256" key="1">
    <source>
        <dbReference type="ARBA" id="ARBA00000448"/>
    </source>
</evidence>
<dbReference type="InterPro" id="IPR001764">
    <property type="entry name" value="Glyco_hydro_3_N"/>
</dbReference>
<dbReference type="OrthoDB" id="416222at2759"/>
<dbReference type="InterPro" id="IPR036962">
    <property type="entry name" value="Glyco_hydro_3_N_sf"/>
</dbReference>
<keyword evidence="11" id="KW-0732">Signal</keyword>
<proteinExistence type="inferred from homology"/>
<evidence type="ECO:0000256" key="8">
    <source>
        <dbReference type="ARBA" id="ARBA00023295"/>
    </source>
</evidence>
<dbReference type="GO" id="GO:0008422">
    <property type="term" value="F:beta-glucosidase activity"/>
    <property type="evidence" value="ECO:0007669"/>
    <property type="project" value="UniProtKB-EC"/>
</dbReference>
<accession>W3WPG2</accession>
<name>W3WPG2_PESFW</name>
<dbReference type="Proteomes" id="UP000030651">
    <property type="component" value="Unassembled WGS sequence"/>
</dbReference>
<dbReference type="SMART" id="SM01217">
    <property type="entry name" value="Fn3_like"/>
    <property type="match status" value="1"/>
</dbReference>
<reference evidence="14" key="1">
    <citation type="journal article" date="2015" name="BMC Genomics">
        <title>Genomic and transcriptomic analysis of the endophytic fungus Pestalotiopsis fici reveals its lifestyle and high potential for synthesis of natural products.</title>
        <authorList>
            <person name="Wang X."/>
            <person name="Zhang X."/>
            <person name="Liu L."/>
            <person name="Xiang M."/>
            <person name="Wang W."/>
            <person name="Sun X."/>
            <person name="Che Y."/>
            <person name="Guo L."/>
            <person name="Liu G."/>
            <person name="Guo L."/>
            <person name="Wang C."/>
            <person name="Yin W.B."/>
            <person name="Stadler M."/>
            <person name="Zhang X."/>
            <person name="Liu X."/>
        </authorList>
    </citation>
    <scope>NUCLEOTIDE SEQUENCE [LARGE SCALE GENOMIC DNA]</scope>
    <source>
        <strain evidence="14">W106-1 / CGMCC3.15140</strain>
    </source>
</reference>
<evidence type="ECO:0000256" key="11">
    <source>
        <dbReference type="SAM" id="SignalP"/>
    </source>
</evidence>
<dbReference type="OMA" id="CADNSTN"/>
<dbReference type="Gene3D" id="3.20.20.300">
    <property type="entry name" value="Glycoside hydrolase, family 3, N-terminal domain"/>
    <property type="match status" value="1"/>
</dbReference>
<keyword evidence="5" id="KW-0378">Hydrolase</keyword>
<dbReference type="SUPFAM" id="SSF52279">
    <property type="entry name" value="Beta-D-glucan exohydrolase, C-terminal domain"/>
    <property type="match status" value="1"/>
</dbReference>
<dbReference type="EC" id="3.2.1.21" evidence="4"/>
<dbReference type="Pfam" id="PF14310">
    <property type="entry name" value="Fn3-like"/>
    <property type="match status" value="1"/>
</dbReference>
<protein>
    <recommendedName>
        <fullName evidence="4">beta-glucosidase</fullName>
        <ecNumber evidence="4">3.2.1.21</ecNumber>
    </recommendedName>
</protein>
<dbReference type="PANTHER" id="PTHR42715">
    <property type="entry name" value="BETA-GLUCOSIDASE"/>
    <property type="match status" value="1"/>
</dbReference>
<feature type="chain" id="PRO_5004833681" description="beta-glucosidase" evidence="11">
    <location>
        <begin position="23"/>
        <end position="815"/>
    </location>
</feature>
<feature type="region of interest" description="Disordered" evidence="10">
    <location>
        <begin position="455"/>
        <end position="521"/>
    </location>
</feature>
<dbReference type="InterPro" id="IPR036881">
    <property type="entry name" value="Glyco_hydro_3_C_sf"/>
</dbReference>
<evidence type="ECO:0000256" key="7">
    <source>
        <dbReference type="ARBA" id="ARBA00023277"/>
    </source>
</evidence>
<feature type="compositionally biased region" description="Low complexity" evidence="10">
    <location>
        <begin position="504"/>
        <end position="517"/>
    </location>
</feature>
<comment type="similarity">
    <text evidence="3">Belongs to the glycosyl hydrolase 3 family.</text>
</comment>
<feature type="compositionally biased region" description="Gly residues" evidence="10">
    <location>
        <begin position="459"/>
        <end position="472"/>
    </location>
</feature>
<evidence type="ECO:0000259" key="12">
    <source>
        <dbReference type="SMART" id="SM01217"/>
    </source>
</evidence>
<evidence type="ECO:0000256" key="9">
    <source>
        <dbReference type="ARBA" id="ARBA00023326"/>
    </source>
</evidence>
<organism evidence="13 14">
    <name type="scientific">Pestalotiopsis fici (strain W106-1 / CGMCC3.15140)</name>
    <dbReference type="NCBI Taxonomy" id="1229662"/>
    <lineage>
        <taxon>Eukaryota</taxon>
        <taxon>Fungi</taxon>
        <taxon>Dikarya</taxon>
        <taxon>Ascomycota</taxon>
        <taxon>Pezizomycotina</taxon>
        <taxon>Sordariomycetes</taxon>
        <taxon>Xylariomycetidae</taxon>
        <taxon>Amphisphaeriales</taxon>
        <taxon>Sporocadaceae</taxon>
        <taxon>Pestalotiopsis</taxon>
    </lineage>
</organism>
<dbReference type="Gene3D" id="2.60.40.10">
    <property type="entry name" value="Immunoglobulins"/>
    <property type="match status" value="1"/>
</dbReference>
<sequence length="815" mass="85647">MKGPRAFKVASALSLFTSGLCADNSTNTTSASEPTLLSDGNLDLGVAADAYEKAVAFVSTLTNAQKITIITGGDLTDDNATWTALVTKDGAAGINQNFFVSGFTAPSALAMTWNRTLFRENFYALGEEFYDAGANLIDGPVSSPMGRVVYGGRNPEGYGPDPYLNGVAVGLGVEGMNSAGVITGARHYLFNEQETNRSSTNRYSSNVDDKTTREVYLWPFADGVKSGLMAAMCGMNKINNTLSCENSDTLNKYLKSSVGFPGMVFPDVSAQSTSYGSANGGLDFGSSSLWSEDILEAGIANGSFTQARLDDMAVRNVIGYYYAGLDDGLQPSEMGTDEFRDVRGDHADVIRRVGDEAIVLLKNTQDGTGRGLPLNKPRTVSLFGAHAGPAMGGPNRAFSVAGTPSDTYQGHLAGSGGSGQPSLPYLVTPYQAISARAISDRSMIWWILNNTYTDSTSSSGGGGGFGGGGGMPTMGDNSTTNGTLTGGPTDSGNSSSSMGGGGDSSSSTNLSNLGSGTAQSPSITNYAPNSAACLVFMNADSGEGADRSELSNTEQDTLVTTVAANCNNTIVVVNTVGVRILDAWIEHENVTAVLYSGLLGQESGNAITDVLYGDVNPSGKLTYTIPKNASDYPSEFNICEEEQCDYTEGVYLDYRWFDAQNMTVRYPFGHGLSYTNFTYGTDVTATVVNETALSYKYASGAMALGGQEDLWDDLVNVTASVSNSGSLTGAEVAQLYVSFPDEAEQPIRILRGFEKVTIAPGESANVGFTLRRRDLSYWDTAAQGWAIASGDYTLAVGTSSRDLKASTTLSLQVAA</sequence>
<gene>
    <name evidence="13" type="ORF">PFICI_12677</name>
</gene>
<keyword evidence="9" id="KW-0624">Polysaccharide degradation</keyword>
<evidence type="ECO:0000256" key="5">
    <source>
        <dbReference type="ARBA" id="ARBA00022801"/>
    </source>
</evidence>
<keyword evidence="6" id="KW-0325">Glycoprotein</keyword>
<feature type="domain" description="Fibronectin type III-like" evidence="12">
    <location>
        <begin position="731"/>
        <end position="800"/>
    </location>
</feature>
<comment type="catalytic activity">
    <reaction evidence="1">
        <text>Hydrolysis of terminal, non-reducing beta-D-glucosyl residues with release of beta-D-glucose.</text>
        <dbReference type="EC" id="3.2.1.21"/>
    </reaction>
</comment>
<dbReference type="GeneID" id="19277690"/>
<dbReference type="AlphaFoldDB" id="W3WPG2"/>
<dbReference type="InterPro" id="IPR002772">
    <property type="entry name" value="Glyco_hydro_3_C"/>
</dbReference>
<evidence type="ECO:0000256" key="10">
    <source>
        <dbReference type="SAM" id="MobiDB-lite"/>
    </source>
</evidence>
<dbReference type="InterPro" id="IPR013783">
    <property type="entry name" value="Ig-like_fold"/>
</dbReference>
<evidence type="ECO:0000256" key="6">
    <source>
        <dbReference type="ARBA" id="ARBA00023180"/>
    </source>
</evidence>
<dbReference type="Pfam" id="PF01915">
    <property type="entry name" value="Glyco_hydro_3_C"/>
    <property type="match status" value="1"/>
</dbReference>
<keyword evidence="7" id="KW-0119">Carbohydrate metabolism</keyword>
<dbReference type="InterPro" id="IPR017853">
    <property type="entry name" value="GH"/>
</dbReference>
<evidence type="ECO:0000256" key="4">
    <source>
        <dbReference type="ARBA" id="ARBA00012744"/>
    </source>
</evidence>
<dbReference type="HOGENOM" id="CLU_004542_2_1_1"/>
<comment type="pathway">
    <text evidence="2">Glycan metabolism; cellulose degradation.</text>
</comment>
<dbReference type="EMBL" id="KI912118">
    <property type="protein sequence ID" value="ETS75733.1"/>
    <property type="molecule type" value="Genomic_DNA"/>
</dbReference>
<dbReference type="InParanoid" id="W3WPG2"/>